<dbReference type="AlphaFoldDB" id="A0A1N7EJ40"/>
<sequence length="31" mass="3162">MMGLAATPGMLVDPKCSMLSAEGSTSDNSRC</sequence>
<dbReference type="Proteomes" id="UP000186004">
    <property type="component" value="Unassembled WGS sequence"/>
</dbReference>
<keyword evidence="2" id="KW-1185">Reference proteome</keyword>
<evidence type="ECO:0000313" key="1">
    <source>
        <dbReference type="EMBL" id="SIR88067.1"/>
    </source>
</evidence>
<protein>
    <submittedName>
        <fullName evidence="1">Uncharacterized protein</fullName>
    </submittedName>
</protein>
<organism evidence="1 2">
    <name type="scientific">Micromonospora avicenniae</name>
    <dbReference type="NCBI Taxonomy" id="1198245"/>
    <lineage>
        <taxon>Bacteria</taxon>
        <taxon>Bacillati</taxon>
        <taxon>Actinomycetota</taxon>
        <taxon>Actinomycetes</taxon>
        <taxon>Micromonosporales</taxon>
        <taxon>Micromonosporaceae</taxon>
        <taxon>Micromonospora</taxon>
    </lineage>
</organism>
<reference evidence="1 2" key="1">
    <citation type="submission" date="2017-01" db="EMBL/GenBank/DDBJ databases">
        <authorList>
            <person name="Mah S.A."/>
            <person name="Swanson W.J."/>
            <person name="Moy G.W."/>
            <person name="Vacquier V.D."/>
        </authorList>
    </citation>
    <scope>NUCLEOTIDE SEQUENCE [LARGE SCALE GENOMIC DNA]</scope>
    <source>
        <strain evidence="1 2">DSM 45758</strain>
    </source>
</reference>
<accession>A0A1N7EJ40</accession>
<proteinExistence type="predicted"/>
<evidence type="ECO:0000313" key="2">
    <source>
        <dbReference type="Proteomes" id="UP000186004"/>
    </source>
</evidence>
<name>A0A1N7EJ40_9ACTN</name>
<dbReference type="EMBL" id="FTNF01000024">
    <property type="protein sequence ID" value="SIR88067.1"/>
    <property type="molecule type" value="Genomic_DNA"/>
</dbReference>
<gene>
    <name evidence="1" type="ORF">SAMN05444858_12426</name>
</gene>